<dbReference type="InterPro" id="IPR036983">
    <property type="entry name" value="AIM24_sf"/>
</dbReference>
<dbReference type="InterPro" id="IPR002838">
    <property type="entry name" value="AIM24"/>
</dbReference>
<sequence length="208" mass="23631">MQYEILEGSLPYVIAKLNKGESVYTETKSVKWMSENIMSYDDLEGDFLSGIKTMVLGDMMEKWEFTSYDDGEQICFESSIPGKIIPVEINTETNIIVQKNALLFLQSNVDSSMYLFKRLGKGYFSKEGIMMNKLSGKGLAFINVRDNLEEIELSSGQELKVDISKVTMFEENLNIDIEVMNDFTIMATFTGTGKIYLQTKSFENVSNQ</sequence>
<dbReference type="Gene3D" id="3.60.160.10">
    <property type="entry name" value="Mitochondrial biogenesis AIM24"/>
    <property type="match status" value="1"/>
</dbReference>
<dbReference type="AlphaFoldDB" id="A0A0L0W7B7"/>
<gene>
    <name evidence="1" type="ORF">CLPU_18c00530</name>
</gene>
<dbReference type="Proteomes" id="UP000037267">
    <property type="component" value="Unassembled WGS sequence"/>
</dbReference>
<evidence type="ECO:0000313" key="2">
    <source>
        <dbReference type="Proteomes" id="UP000037267"/>
    </source>
</evidence>
<protein>
    <recommendedName>
        <fullName evidence="3">AIM24 family protein</fullName>
    </recommendedName>
</protein>
<proteinExistence type="predicted"/>
<dbReference type="OrthoDB" id="9779518at2"/>
<evidence type="ECO:0008006" key="3">
    <source>
        <dbReference type="Google" id="ProtNLM"/>
    </source>
</evidence>
<dbReference type="EMBL" id="LGSS01000018">
    <property type="protein sequence ID" value="KNF07371.1"/>
    <property type="molecule type" value="Genomic_DNA"/>
</dbReference>
<organism evidence="1 2">
    <name type="scientific">Gottschalkia purinilytica</name>
    <name type="common">Clostridium purinilyticum</name>
    <dbReference type="NCBI Taxonomy" id="1503"/>
    <lineage>
        <taxon>Bacteria</taxon>
        <taxon>Bacillati</taxon>
        <taxon>Bacillota</taxon>
        <taxon>Tissierellia</taxon>
        <taxon>Tissierellales</taxon>
        <taxon>Gottschalkiaceae</taxon>
        <taxon>Gottschalkia</taxon>
    </lineage>
</organism>
<accession>A0A0L0W7B7</accession>
<comment type="caution">
    <text evidence="1">The sequence shown here is derived from an EMBL/GenBank/DDBJ whole genome shotgun (WGS) entry which is preliminary data.</text>
</comment>
<dbReference type="PANTHER" id="PTHR43657:SF1">
    <property type="entry name" value="ALTERED INHERITANCE OF MITOCHONDRIA PROTEIN 24, MITOCHONDRIAL"/>
    <property type="match status" value="1"/>
</dbReference>
<dbReference type="Pfam" id="PF01987">
    <property type="entry name" value="AIM24"/>
    <property type="match status" value="1"/>
</dbReference>
<dbReference type="InterPro" id="IPR016031">
    <property type="entry name" value="Trp_RNA-bd_attenuator-like_dom"/>
</dbReference>
<dbReference type="PANTHER" id="PTHR43657">
    <property type="entry name" value="TRYPTOPHAN RNA-BINDING ATTENUATOR PROTEIN-LIKE PROTEIN"/>
    <property type="match status" value="1"/>
</dbReference>
<reference evidence="2" key="1">
    <citation type="submission" date="2015-07" db="EMBL/GenBank/DDBJ databases">
        <title>Draft genome sequence of the purine-degrading Gottschalkia purinilyticum DSM 1384 (formerly Clostridium purinilyticum).</title>
        <authorList>
            <person name="Poehlein A."/>
            <person name="Schiel-Bengelsdorf B."/>
            <person name="Bengelsdorf F.R."/>
            <person name="Daniel R."/>
            <person name="Duerre P."/>
        </authorList>
    </citation>
    <scope>NUCLEOTIDE SEQUENCE [LARGE SCALE GENOMIC DNA]</scope>
    <source>
        <strain evidence="2">DSM 1384</strain>
    </source>
</reference>
<keyword evidence="2" id="KW-1185">Reference proteome</keyword>
<name>A0A0L0W7B7_GOTPU</name>
<evidence type="ECO:0000313" key="1">
    <source>
        <dbReference type="EMBL" id="KNF07371.1"/>
    </source>
</evidence>
<dbReference type="RefSeq" id="WP_050356342.1">
    <property type="nucleotide sequence ID" value="NZ_LGSS01000018.1"/>
</dbReference>
<dbReference type="SUPFAM" id="SSF51219">
    <property type="entry name" value="TRAP-like"/>
    <property type="match status" value="1"/>
</dbReference>